<feature type="compositionally biased region" description="Acidic residues" evidence="1">
    <location>
        <begin position="241"/>
        <end position="250"/>
    </location>
</feature>
<accession>A0A6A4HZY0</accession>
<proteinExistence type="predicted"/>
<evidence type="ECO:0000256" key="1">
    <source>
        <dbReference type="SAM" id="MobiDB-lite"/>
    </source>
</evidence>
<dbReference type="EMBL" id="ML769427">
    <property type="protein sequence ID" value="KAE9403280.1"/>
    <property type="molecule type" value="Genomic_DNA"/>
</dbReference>
<gene>
    <name evidence="2" type="ORF">BT96DRAFT_990516</name>
</gene>
<keyword evidence="3" id="KW-1185">Reference proteome</keyword>
<feature type="compositionally biased region" description="Acidic residues" evidence="1">
    <location>
        <begin position="291"/>
        <end position="303"/>
    </location>
</feature>
<dbReference type="Proteomes" id="UP000799118">
    <property type="component" value="Unassembled WGS sequence"/>
</dbReference>
<name>A0A6A4HZY0_9AGAR</name>
<organism evidence="2 3">
    <name type="scientific">Gymnopus androsaceus JB14</name>
    <dbReference type="NCBI Taxonomy" id="1447944"/>
    <lineage>
        <taxon>Eukaryota</taxon>
        <taxon>Fungi</taxon>
        <taxon>Dikarya</taxon>
        <taxon>Basidiomycota</taxon>
        <taxon>Agaricomycotina</taxon>
        <taxon>Agaricomycetes</taxon>
        <taxon>Agaricomycetidae</taxon>
        <taxon>Agaricales</taxon>
        <taxon>Marasmiineae</taxon>
        <taxon>Omphalotaceae</taxon>
        <taxon>Gymnopus</taxon>
    </lineage>
</organism>
<reference evidence="2" key="1">
    <citation type="journal article" date="2019" name="Environ. Microbiol.">
        <title>Fungal ecological strategies reflected in gene transcription - a case study of two litter decomposers.</title>
        <authorList>
            <person name="Barbi F."/>
            <person name="Kohler A."/>
            <person name="Barry K."/>
            <person name="Baskaran P."/>
            <person name="Daum C."/>
            <person name="Fauchery L."/>
            <person name="Ihrmark K."/>
            <person name="Kuo A."/>
            <person name="LaButti K."/>
            <person name="Lipzen A."/>
            <person name="Morin E."/>
            <person name="Grigoriev I.V."/>
            <person name="Henrissat B."/>
            <person name="Lindahl B."/>
            <person name="Martin F."/>
        </authorList>
    </citation>
    <scope>NUCLEOTIDE SEQUENCE</scope>
    <source>
        <strain evidence="2">JB14</strain>
    </source>
</reference>
<feature type="compositionally biased region" description="Polar residues" evidence="1">
    <location>
        <begin position="254"/>
        <end position="265"/>
    </location>
</feature>
<dbReference type="AlphaFoldDB" id="A0A6A4HZY0"/>
<feature type="compositionally biased region" description="Low complexity" evidence="1">
    <location>
        <begin position="275"/>
        <end position="288"/>
    </location>
</feature>
<dbReference type="OrthoDB" id="3237371at2759"/>
<evidence type="ECO:0000313" key="3">
    <source>
        <dbReference type="Proteomes" id="UP000799118"/>
    </source>
</evidence>
<sequence>MATKLQELWEDSMPAGIHDQYLVLNTNKAIEVLIHDKLNVWRNSIGKSALKAFKTLFSHENILTADQCKAYIARQLEGTYKSYPYYYSHAVGEAKNVQYAGPFQLYLILRTFAEHLKAIDGIPADDRREDRPTGALILAILAVHCALTFYLTGCEVVPIGSDGHFSQAVWGDKSAIVEGMKKQFKTTSNLHSLFKQNPVKKINRVSPAQWEHIITTAHAHIKKSRLEPIPKTLPPAQSEPQSDEDWELPDIDPNSLTDRMTSPATEQAPELQPEGATSSVTAAAGTTGDIEGSEAEESEGNDDQPDRMVEDGTGGGNSDNNEEEEEEEEESIEPESSECCLDSAQHATLADLDYSLNRNLDD</sequence>
<feature type="compositionally biased region" description="Acidic residues" evidence="1">
    <location>
        <begin position="320"/>
        <end position="336"/>
    </location>
</feature>
<evidence type="ECO:0000313" key="2">
    <source>
        <dbReference type="EMBL" id="KAE9403280.1"/>
    </source>
</evidence>
<protein>
    <submittedName>
        <fullName evidence="2">Uncharacterized protein</fullName>
    </submittedName>
</protein>
<feature type="region of interest" description="Disordered" evidence="1">
    <location>
        <begin position="225"/>
        <end position="344"/>
    </location>
</feature>